<evidence type="ECO:0000256" key="2">
    <source>
        <dbReference type="ARBA" id="ARBA00009967"/>
    </source>
</evidence>
<dbReference type="Proteomes" id="UP001213623">
    <property type="component" value="Chromosome 2"/>
</dbReference>
<dbReference type="PANTHER" id="PTHR15944">
    <property type="entry name" value="FARNESYLCYSTEINE LYASE"/>
    <property type="match status" value="1"/>
</dbReference>
<dbReference type="EMBL" id="CP119893">
    <property type="protein sequence ID" value="WFD25922.1"/>
    <property type="molecule type" value="Genomic_DNA"/>
</dbReference>
<comment type="similarity">
    <text evidence="2">Belongs to the prenylcysteine oxidase family.</text>
</comment>
<dbReference type="InterPro" id="IPR036188">
    <property type="entry name" value="FAD/NAD-bd_sf"/>
</dbReference>
<dbReference type="GO" id="GO:0030328">
    <property type="term" value="P:prenylcysteine catabolic process"/>
    <property type="evidence" value="ECO:0007669"/>
    <property type="project" value="InterPro"/>
</dbReference>
<keyword evidence="10" id="KW-1185">Reference proteome</keyword>
<feature type="domain" description="Prenylcysteine lyase" evidence="8">
    <location>
        <begin position="4"/>
        <end position="76"/>
    </location>
</feature>
<evidence type="ECO:0000256" key="1">
    <source>
        <dbReference type="ARBA" id="ARBA00001974"/>
    </source>
</evidence>
<comment type="cofactor">
    <cofactor evidence="1">
        <name>FAD</name>
        <dbReference type="ChEBI" id="CHEBI:57692"/>
    </cofactor>
</comment>
<sequence>MKAENALSIHGGNEQLFQRLLNDSGALLRLNTQGDVTGIMRMSSAEQDRSPEWWVATRDGHGEVFDMVILTAPWDQLSHVFYAGKKWPKLYIVKIMSEKELAEQRIQALFGGASVLWTSRHVWDAYPELTPTTHWGPFEVDDNLFYTNSMERLVSTMETSMVAAKNVATLVLQKWLGLQFVHGRDCRWDNRSTFSEGWDLWGCTGS</sequence>
<dbReference type="InterPro" id="IPR010795">
    <property type="entry name" value="Prenylcys_lyase"/>
</dbReference>
<proteinExistence type="inferred from homology"/>
<evidence type="ECO:0000256" key="4">
    <source>
        <dbReference type="ARBA" id="ARBA00022729"/>
    </source>
</evidence>
<dbReference type="AlphaFoldDB" id="A0AAF0EPN8"/>
<evidence type="ECO:0000256" key="6">
    <source>
        <dbReference type="ARBA" id="ARBA00023002"/>
    </source>
</evidence>
<protein>
    <recommendedName>
        <fullName evidence="8">Prenylcysteine lyase domain-containing protein</fullName>
    </recommendedName>
</protein>
<keyword evidence="7" id="KW-0325">Glycoprotein</keyword>
<name>A0AAF0EPN8_9BASI</name>
<feature type="domain" description="Prenylcysteine lyase" evidence="8">
    <location>
        <begin position="89"/>
        <end position="176"/>
    </location>
</feature>
<evidence type="ECO:0000256" key="3">
    <source>
        <dbReference type="ARBA" id="ARBA00022630"/>
    </source>
</evidence>
<evidence type="ECO:0000313" key="10">
    <source>
        <dbReference type="Proteomes" id="UP001213623"/>
    </source>
</evidence>
<dbReference type="InterPro" id="IPR017046">
    <property type="entry name" value="Prenylcysteine_Oxase1"/>
</dbReference>
<accession>A0AAF0EPN8</accession>
<keyword evidence="4" id="KW-0732">Signal</keyword>
<evidence type="ECO:0000256" key="7">
    <source>
        <dbReference type="ARBA" id="ARBA00023180"/>
    </source>
</evidence>
<dbReference type="GO" id="GO:0030327">
    <property type="term" value="P:prenylated protein catabolic process"/>
    <property type="evidence" value="ECO:0007669"/>
    <property type="project" value="TreeGrafter"/>
</dbReference>
<reference evidence="9" key="1">
    <citation type="submission" date="2023-03" db="EMBL/GenBank/DDBJ databases">
        <title>Mating type loci evolution in Malassezia.</title>
        <authorList>
            <person name="Coelho M.A."/>
        </authorList>
    </citation>
    <scope>NUCLEOTIDE SEQUENCE</scope>
    <source>
        <strain evidence="9">CBS 9557</strain>
    </source>
</reference>
<organism evidence="9 10">
    <name type="scientific">Malassezia nana</name>
    <dbReference type="NCBI Taxonomy" id="180528"/>
    <lineage>
        <taxon>Eukaryota</taxon>
        <taxon>Fungi</taxon>
        <taxon>Dikarya</taxon>
        <taxon>Basidiomycota</taxon>
        <taxon>Ustilaginomycotina</taxon>
        <taxon>Malasseziomycetes</taxon>
        <taxon>Malasseziales</taxon>
        <taxon>Malasseziaceae</taxon>
        <taxon>Malassezia</taxon>
    </lineage>
</organism>
<keyword evidence="3" id="KW-0285">Flavoprotein</keyword>
<evidence type="ECO:0000259" key="8">
    <source>
        <dbReference type="Pfam" id="PF07156"/>
    </source>
</evidence>
<dbReference type="SUPFAM" id="SSF51905">
    <property type="entry name" value="FAD/NAD(P)-binding domain"/>
    <property type="match status" value="1"/>
</dbReference>
<dbReference type="Pfam" id="PF07156">
    <property type="entry name" value="Prenylcys_lyase"/>
    <property type="match status" value="2"/>
</dbReference>
<dbReference type="PANTHER" id="PTHR15944:SF0">
    <property type="entry name" value="PRENYLCYSTEINE LYASE DOMAIN-CONTAINING PROTEIN"/>
    <property type="match status" value="1"/>
</dbReference>
<evidence type="ECO:0000256" key="5">
    <source>
        <dbReference type="ARBA" id="ARBA00022827"/>
    </source>
</evidence>
<evidence type="ECO:0000313" key="9">
    <source>
        <dbReference type="EMBL" id="WFD25922.1"/>
    </source>
</evidence>
<keyword evidence="6" id="KW-0560">Oxidoreductase</keyword>
<dbReference type="GO" id="GO:0001735">
    <property type="term" value="F:prenylcysteine oxidase activity"/>
    <property type="evidence" value="ECO:0007669"/>
    <property type="project" value="InterPro"/>
</dbReference>
<gene>
    <name evidence="9" type="ORF">MNAN1_000892</name>
</gene>
<keyword evidence="5" id="KW-0274">FAD</keyword>